<evidence type="ECO:0000256" key="2">
    <source>
        <dbReference type="SAM" id="MobiDB-lite"/>
    </source>
</evidence>
<dbReference type="AlphaFoldDB" id="A0A498M1R7"/>
<keyword evidence="4" id="KW-1185">Reference proteome</keyword>
<dbReference type="EMBL" id="QBIY01013012">
    <property type="protein sequence ID" value="RXN13024.1"/>
    <property type="molecule type" value="Genomic_DNA"/>
</dbReference>
<feature type="coiled-coil region" evidence="1">
    <location>
        <begin position="103"/>
        <end position="137"/>
    </location>
</feature>
<comment type="caution">
    <text evidence="3">The sequence shown here is derived from an EMBL/GenBank/DDBJ whole genome shotgun (WGS) entry which is preliminary data.</text>
</comment>
<protein>
    <submittedName>
        <fullName evidence="3">LRR and PYD domains-containing 3-like protein</fullName>
    </submittedName>
</protein>
<sequence length="206" mass="22821">MSSGRINVRKGTCPVAGCKKETSRLDRHLMPHTELNKTVRRNALEACKRQKILGDLASLRASNPEEPMVSTLDIDEAQDVSDVPPVPEEEVEECSNPGCKAQKKKLQDEVADLSKQIDTLTEALRDVSRKYRLLRKRSLPTPSGQVARVTRTLLSAISSPEEKEGPEQSVAEPEEQEEEGPGPSKKTRTTTMAHPFPDHVPALSEY</sequence>
<evidence type="ECO:0000256" key="1">
    <source>
        <dbReference type="SAM" id="Coils"/>
    </source>
</evidence>
<gene>
    <name evidence="3" type="ORF">ROHU_009905</name>
</gene>
<organism evidence="3 4">
    <name type="scientific">Labeo rohita</name>
    <name type="common">Indian major carp</name>
    <name type="synonym">Cyprinus rohita</name>
    <dbReference type="NCBI Taxonomy" id="84645"/>
    <lineage>
        <taxon>Eukaryota</taxon>
        <taxon>Metazoa</taxon>
        <taxon>Chordata</taxon>
        <taxon>Craniata</taxon>
        <taxon>Vertebrata</taxon>
        <taxon>Euteleostomi</taxon>
        <taxon>Actinopterygii</taxon>
        <taxon>Neopterygii</taxon>
        <taxon>Teleostei</taxon>
        <taxon>Ostariophysi</taxon>
        <taxon>Cypriniformes</taxon>
        <taxon>Cyprinidae</taxon>
        <taxon>Labeoninae</taxon>
        <taxon>Labeonini</taxon>
        <taxon>Labeo</taxon>
    </lineage>
</organism>
<keyword evidence="1" id="KW-0175">Coiled coil</keyword>
<accession>A0A498M1R7</accession>
<evidence type="ECO:0000313" key="3">
    <source>
        <dbReference type="EMBL" id="RXN13024.1"/>
    </source>
</evidence>
<dbReference type="Proteomes" id="UP000290572">
    <property type="component" value="Unassembled WGS sequence"/>
</dbReference>
<evidence type="ECO:0000313" key="4">
    <source>
        <dbReference type="Proteomes" id="UP000290572"/>
    </source>
</evidence>
<reference evidence="3 4" key="1">
    <citation type="submission" date="2018-03" db="EMBL/GenBank/DDBJ databases">
        <title>Draft genome sequence of Rohu Carp (Labeo rohita).</title>
        <authorList>
            <person name="Das P."/>
            <person name="Kushwaha B."/>
            <person name="Joshi C.G."/>
            <person name="Kumar D."/>
            <person name="Nagpure N.S."/>
            <person name="Sahoo L."/>
            <person name="Das S.P."/>
            <person name="Bit A."/>
            <person name="Patnaik S."/>
            <person name="Meher P.K."/>
            <person name="Jayasankar P."/>
            <person name="Koringa P.G."/>
            <person name="Patel N.V."/>
            <person name="Hinsu A.T."/>
            <person name="Kumar R."/>
            <person name="Pandey M."/>
            <person name="Agarwal S."/>
            <person name="Srivastava S."/>
            <person name="Singh M."/>
            <person name="Iquebal M.A."/>
            <person name="Jaiswal S."/>
            <person name="Angadi U.B."/>
            <person name="Kumar N."/>
            <person name="Raza M."/>
            <person name="Shah T.M."/>
            <person name="Rai A."/>
            <person name="Jena J.K."/>
        </authorList>
    </citation>
    <scope>NUCLEOTIDE SEQUENCE [LARGE SCALE GENOMIC DNA]</scope>
    <source>
        <strain evidence="3">DASCIFA01</strain>
        <tissue evidence="3">Testis</tissue>
    </source>
</reference>
<name>A0A498M1R7_LABRO</name>
<feature type="region of interest" description="Disordered" evidence="2">
    <location>
        <begin position="155"/>
        <end position="206"/>
    </location>
</feature>
<proteinExistence type="predicted"/>